<name>K6W6U5_9MICO</name>
<dbReference type="RefSeq" id="WP_006502294.1">
    <property type="nucleotide sequence ID" value="NZ_BAGZ01000005.1"/>
</dbReference>
<comment type="caution">
    <text evidence="2">The sequence shown here is derived from an EMBL/GenBank/DDBJ whole genome shotgun (WGS) entry which is preliminary data.</text>
</comment>
<dbReference type="Pfam" id="PF12728">
    <property type="entry name" value="HTH_17"/>
    <property type="match status" value="1"/>
</dbReference>
<dbReference type="GO" id="GO:0003677">
    <property type="term" value="F:DNA binding"/>
    <property type="evidence" value="ECO:0007669"/>
    <property type="project" value="InterPro"/>
</dbReference>
<evidence type="ECO:0000313" key="3">
    <source>
        <dbReference type="Proteomes" id="UP000008495"/>
    </source>
</evidence>
<dbReference type="STRING" id="100225.SAMN05421595_1379"/>
<dbReference type="InterPro" id="IPR010093">
    <property type="entry name" value="SinI_DNA-bd"/>
</dbReference>
<organism evidence="2 3">
    <name type="scientific">Austwickia chelonae NBRC 105200</name>
    <dbReference type="NCBI Taxonomy" id="1184607"/>
    <lineage>
        <taxon>Bacteria</taxon>
        <taxon>Bacillati</taxon>
        <taxon>Actinomycetota</taxon>
        <taxon>Actinomycetes</taxon>
        <taxon>Micrococcales</taxon>
        <taxon>Dermatophilaceae</taxon>
        <taxon>Austwickia</taxon>
    </lineage>
</organism>
<evidence type="ECO:0000259" key="1">
    <source>
        <dbReference type="Pfam" id="PF12728"/>
    </source>
</evidence>
<feature type="domain" description="Helix-turn-helix" evidence="1">
    <location>
        <begin position="93"/>
        <end position="140"/>
    </location>
</feature>
<keyword evidence="3" id="KW-1185">Reference proteome</keyword>
<dbReference type="EMBL" id="BAGZ01000005">
    <property type="protein sequence ID" value="GAB77542.1"/>
    <property type="molecule type" value="Genomic_DNA"/>
</dbReference>
<reference evidence="2 3" key="1">
    <citation type="submission" date="2012-08" db="EMBL/GenBank/DDBJ databases">
        <title>Whole genome shotgun sequence of Austwickia chelonae NBRC 105200.</title>
        <authorList>
            <person name="Yoshida I."/>
            <person name="Hosoyama A."/>
            <person name="Tsuchikane K."/>
            <person name="Katsumata H."/>
            <person name="Ando Y."/>
            <person name="Ohji S."/>
            <person name="Hamada M."/>
            <person name="Tamura T."/>
            <person name="Yamazoe A."/>
            <person name="Yamazaki S."/>
            <person name="Fujita N."/>
        </authorList>
    </citation>
    <scope>NUCLEOTIDE SEQUENCE [LARGE SCALE GENOMIC DNA]</scope>
    <source>
        <strain evidence="2 3">NBRC 105200</strain>
    </source>
</reference>
<dbReference type="eggNOG" id="ENOG502ZM4U">
    <property type="taxonomic scope" value="Bacteria"/>
</dbReference>
<dbReference type="NCBIfam" id="TIGR01764">
    <property type="entry name" value="excise"/>
    <property type="match status" value="1"/>
</dbReference>
<dbReference type="InterPro" id="IPR041657">
    <property type="entry name" value="HTH_17"/>
</dbReference>
<evidence type="ECO:0000313" key="2">
    <source>
        <dbReference type="EMBL" id="GAB77542.1"/>
    </source>
</evidence>
<dbReference type="AlphaFoldDB" id="K6W6U5"/>
<protein>
    <recommendedName>
        <fullName evidence="1">Helix-turn-helix domain-containing protein</fullName>
    </recommendedName>
</protein>
<gene>
    <name evidence="2" type="ORF">AUCHE_05_04540</name>
</gene>
<sequence>MNVYVIDVELAGEWPAEEHADRIMDELVDYGVAMSTRPGTGPIVIVNIPAGSLRQALTTALSVVAPYGDPIGVTALEENIWCRREGWDEIPPLLSAAEAAELLGVSRQRVVQMIGEKKVPASRVGTVWAIPESAVLAMVEPAADKPK</sequence>
<accession>K6W6U5</accession>
<proteinExistence type="predicted"/>
<dbReference type="Proteomes" id="UP000008495">
    <property type="component" value="Unassembled WGS sequence"/>
</dbReference>